<organism evidence="5 7">
    <name type="scientific">Geotoga petraea</name>
    <dbReference type="NCBI Taxonomy" id="28234"/>
    <lineage>
        <taxon>Bacteria</taxon>
        <taxon>Thermotogati</taxon>
        <taxon>Thermotogota</taxon>
        <taxon>Thermotogae</taxon>
        <taxon>Petrotogales</taxon>
        <taxon>Petrotogaceae</taxon>
        <taxon>Geotoga</taxon>
    </lineage>
</organism>
<evidence type="ECO:0000256" key="2">
    <source>
        <dbReference type="ARBA" id="ARBA00022741"/>
    </source>
</evidence>
<dbReference type="GO" id="GO:0016887">
    <property type="term" value="F:ATP hydrolysis activity"/>
    <property type="evidence" value="ECO:0007669"/>
    <property type="project" value="InterPro"/>
</dbReference>
<evidence type="ECO:0000259" key="4">
    <source>
        <dbReference type="PROSITE" id="PS50893"/>
    </source>
</evidence>
<dbReference type="Pfam" id="PF00005">
    <property type="entry name" value="ABC_tran"/>
    <property type="match status" value="2"/>
</dbReference>
<accession>A0A1G6IAA6</accession>
<keyword evidence="1" id="KW-0813">Transport</keyword>
<feature type="domain" description="ABC transporter" evidence="4">
    <location>
        <begin position="8"/>
        <end position="321"/>
    </location>
</feature>
<reference evidence="6 8" key="2">
    <citation type="submission" date="2019-04" db="EMBL/GenBank/DDBJ databases">
        <title>Draft genome sequence data and analysis of a Fermenting Bacterium, Geotoga petraea strain HO-Geo1, isolated from heavy-oil petroleum reservoir in Russia.</title>
        <authorList>
            <person name="Grouzdev D.S."/>
            <person name="Semenova E.M."/>
            <person name="Sokolova D.S."/>
            <person name="Tourova T.P."/>
            <person name="Poltaraus A.B."/>
            <person name="Nazina T.N."/>
        </authorList>
    </citation>
    <scope>NUCLEOTIDE SEQUENCE [LARGE SCALE GENOMIC DNA]</scope>
    <source>
        <strain evidence="6 8">HO-Geo1</strain>
    </source>
</reference>
<dbReference type="EMBL" id="FMYV01000001">
    <property type="protein sequence ID" value="SDC03434.1"/>
    <property type="molecule type" value="Genomic_DNA"/>
</dbReference>
<evidence type="ECO:0000313" key="8">
    <source>
        <dbReference type="Proteomes" id="UP000297288"/>
    </source>
</evidence>
<evidence type="ECO:0000313" key="7">
    <source>
        <dbReference type="Proteomes" id="UP000199322"/>
    </source>
</evidence>
<dbReference type="InterPro" id="IPR013563">
    <property type="entry name" value="Oligopep_ABC_C"/>
</dbReference>
<dbReference type="InterPro" id="IPR027417">
    <property type="entry name" value="P-loop_NTPase"/>
</dbReference>
<proteinExistence type="predicted"/>
<reference evidence="5 7" key="1">
    <citation type="submission" date="2016-10" db="EMBL/GenBank/DDBJ databases">
        <authorList>
            <person name="de Groot N.N."/>
        </authorList>
    </citation>
    <scope>NUCLEOTIDE SEQUENCE [LARGE SCALE GENOMIC DNA]</scope>
    <source>
        <strain evidence="5 7">WG14</strain>
    </source>
</reference>
<evidence type="ECO:0000256" key="3">
    <source>
        <dbReference type="ARBA" id="ARBA00022840"/>
    </source>
</evidence>
<dbReference type="Proteomes" id="UP000199322">
    <property type="component" value="Unassembled WGS sequence"/>
</dbReference>
<dbReference type="InterPro" id="IPR003439">
    <property type="entry name" value="ABC_transporter-like_ATP-bd"/>
</dbReference>
<evidence type="ECO:0000313" key="6">
    <source>
        <dbReference type="EMBL" id="TGG89142.1"/>
    </source>
</evidence>
<dbReference type="Pfam" id="PF08352">
    <property type="entry name" value="oligo_HPY"/>
    <property type="match status" value="1"/>
</dbReference>
<dbReference type="PROSITE" id="PS00211">
    <property type="entry name" value="ABC_TRANSPORTER_1"/>
    <property type="match status" value="1"/>
</dbReference>
<dbReference type="OrthoDB" id="41661at2"/>
<dbReference type="RefSeq" id="WP_091402160.1">
    <property type="nucleotide sequence ID" value="NZ_FMYV01000001.1"/>
</dbReference>
<dbReference type="SMART" id="SM00382">
    <property type="entry name" value="AAA"/>
    <property type="match status" value="1"/>
</dbReference>
<dbReference type="AlphaFoldDB" id="A0A1G6IAA6"/>
<keyword evidence="3 5" id="KW-0067">ATP-binding</keyword>
<gene>
    <name evidence="6" type="ORF">E4650_02825</name>
    <name evidence="5" type="ORF">SAMN04488588_0306</name>
</gene>
<dbReference type="SUPFAM" id="SSF52540">
    <property type="entry name" value="P-loop containing nucleoside triphosphate hydrolases"/>
    <property type="match status" value="1"/>
</dbReference>
<dbReference type="STRING" id="28234.SAMN04488588_0306"/>
<dbReference type="InterPro" id="IPR017871">
    <property type="entry name" value="ABC_transporter-like_CS"/>
</dbReference>
<protein>
    <submittedName>
        <fullName evidence="6">ATP-binding cassette domain-containing protein</fullName>
    </submittedName>
    <submittedName>
        <fullName evidence="5">Peptide/nickel transport system ATP-binding protein</fullName>
    </submittedName>
</protein>
<keyword evidence="2" id="KW-0547">Nucleotide-binding</keyword>
<evidence type="ECO:0000313" key="5">
    <source>
        <dbReference type="EMBL" id="SDC03434.1"/>
    </source>
</evidence>
<dbReference type="Proteomes" id="UP000297288">
    <property type="component" value="Unassembled WGS sequence"/>
</dbReference>
<dbReference type="InterPro" id="IPR003593">
    <property type="entry name" value="AAA+_ATPase"/>
</dbReference>
<dbReference type="Gene3D" id="3.40.50.300">
    <property type="entry name" value="P-loop containing nucleotide triphosphate hydrolases"/>
    <property type="match status" value="1"/>
</dbReference>
<dbReference type="GO" id="GO:0055085">
    <property type="term" value="P:transmembrane transport"/>
    <property type="evidence" value="ECO:0007669"/>
    <property type="project" value="UniProtKB-ARBA"/>
</dbReference>
<dbReference type="PROSITE" id="PS50893">
    <property type="entry name" value="ABC_TRANSPORTER_2"/>
    <property type="match status" value="1"/>
</dbReference>
<dbReference type="EMBL" id="SRME01000001">
    <property type="protein sequence ID" value="TGG89142.1"/>
    <property type="molecule type" value="Genomic_DNA"/>
</dbReference>
<evidence type="ECO:0000256" key="1">
    <source>
        <dbReference type="ARBA" id="ARBA00022448"/>
    </source>
</evidence>
<dbReference type="PANTHER" id="PTHR43776">
    <property type="entry name" value="TRANSPORT ATP-BINDING PROTEIN"/>
    <property type="match status" value="1"/>
</dbReference>
<keyword evidence="7" id="KW-1185">Reference proteome</keyword>
<sequence length="391" mass="44318">MDKKTPLLEVENMKKYFPVRAGVFKRVVNQVQAVDDISFKVNYGETLGLVGESGCGKSTTGLSILRLINPTAGRIMIEGVDSTPWYMNGREAKKYIKETYENKFEQMLLEFKTEDEVIKNLEKEIDKKMAKIYFEHGYSGLKKELLTDLKEKRKFFRKDAQIIFQDPYSSLNPRMRIKNIIGEGIKTHNIAKGKEVNDIVADLLEKVGLSSEYLYRYPHQFSGGQRQRVGIARALALNPKMIVSDEAVSALDVSVQSQVINLMDDLRDQFNLTYIFIAHDLAVVKHISDRIAVMYLGKIVEITGKKKLFENPLHPYTVSLMSAIPVPDPENKSKRIILQGDVPSPLNPPTGCRFHTRCPIAKEICSKEEPPLKELEDGHHVACHFAGDFKG</sequence>
<dbReference type="GO" id="GO:0015833">
    <property type="term" value="P:peptide transport"/>
    <property type="evidence" value="ECO:0007669"/>
    <property type="project" value="InterPro"/>
</dbReference>
<dbReference type="NCBIfam" id="TIGR01727">
    <property type="entry name" value="oligo_HPY"/>
    <property type="match status" value="1"/>
</dbReference>
<dbReference type="InterPro" id="IPR050319">
    <property type="entry name" value="ABC_transp_ATP-bind"/>
</dbReference>
<name>A0A1G6IAA6_9BACT</name>
<dbReference type="CDD" id="cd03257">
    <property type="entry name" value="ABC_NikE_OppD_transporters"/>
    <property type="match status" value="1"/>
</dbReference>
<dbReference type="GO" id="GO:0005524">
    <property type="term" value="F:ATP binding"/>
    <property type="evidence" value="ECO:0007669"/>
    <property type="project" value="UniProtKB-KW"/>
</dbReference>
<dbReference type="PANTHER" id="PTHR43776:SF8">
    <property type="entry name" value="ABC TRANSPORTER, ATP-BINDING PROTEIN"/>
    <property type="match status" value="1"/>
</dbReference>